<feature type="domain" description="DUF2202" evidence="3">
    <location>
        <begin position="84"/>
        <end position="240"/>
    </location>
</feature>
<feature type="region of interest" description="Disordered" evidence="1">
    <location>
        <begin position="26"/>
        <end position="77"/>
    </location>
</feature>
<dbReference type="Pfam" id="PF09968">
    <property type="entry name" value="DUF2202"/>
    <property type="match status" value="1"/>
</dbReference>
<name>A0ABX5XK25_9BACT</name>
<dbReference type="InterPro" id="IPR009078">
    <property type="entry name" value="Ferritin-like_SF"/>
</dbReference>
<feature type="compositionally biased region" description="Low complexity" evidence="1">
    <location>
        <begin position="49"/>
        <end position="61"/>
    </location>
</feature>
<dbReference type="SUPFAM" id="SSF47240">
    <property type="entry name" value="Ferritin-like"/>
    <property type="match status" value="1"/>
</dbReference>
<evidence type="ECO:0000256" key="1">
    <source>
        <dbReference type="SAM" id="MobiDB-lite"/>
    </source>
</evidence>
<feature type="signal peptide" evidence="2">
    <location>
        <begin position="1"/>
        <end position="23"/>
    </location>
</feature>
<evidence type="ECO:0000256" key="2">
    <source>
        <dbReference type="SAM" id="SignalP"/>
    </source>
</evidence>
<feature type="chain" id="PRO_5045540555" description="DUF2202 domain-containing protein" evidence="2">
    <location>
        <begin position="24"/>
        <end position="276"/>
    </location>
</feature>
<dbReference type="Gene3D" id="1.20.1260.10">
    <property type="match status" value="1"/>
</dbReference>
<sequence length="276" mass="29063">MKRLLLGLSAIAVLAMVPLDVSAQQRRGRSAAGQGSGQGARQGPGQGPGQRSAQRRGSQGAIQQSNRGRQPPGLYATNDNSIDLLRLWEEEKMARDVYNTLAKTSSQMVFRNIARAESQHMQSVARLIGGSGAGLQRSSNTPGVFVTPEYQRLYQTLIAEGSRGTLDALKVGAKIEEMDIADLRKQLAATSHPQTRQVLERLMQASHNHLRAFASQIASQGSTYTAQFLTQADFDAIANSSGNGQGRQGAGGKGRGRGAGGGQGNGGRGNGGRGPA</sequence>
<dbReference type="EMBL" id="CP036432">
    <property type="protein sequence ID" value="QDV82342.1"/>
    <property type="molecule type" value="Genomic_DNA"/>
</dbReference>
<dbReference type="CDD" id="cd01048">
    <property type="entry name" value="Ferritin_like_AB2"/>
    <property type="match status" value="1"/>
</dbReference>
<protein>
    <recommendedName>
        <fullName evidence="3">DUF2202 domain-containing protein</fullName>
    </recommendedName>
</protein>
<feature type="region of interest" description="Disordered" evidence="1">
    <location>
        <begin position="239"/>
        <end position="276"/>
    </location>
</feature>
<dbReference type="InterPro" id="IPR012347">
    <property type="entry name" value="Ferritin-like"/>
</dbReference>
<accession>A0ABX5XK25</accession>
<reference evidence="4 5" key="1">
    <citation type="submission" date="2019-02" db="EMBL/GenBank/DDBJ databases">
        <title>Deep-cultivation of Planctomycetes and their phenomic and genomic characterization uncovers novel biology.</title>
        <authorList>
            <person name="Wiegand S."/>
            <person name="Jogler M."/>
            <person name="Boedeker C."/>
            <person name="Pinto D."/>
            <person name="Vollmers J."/>
            <person name="Rivas-Marin E."/>
            <person name="Kohn T."/>
            <person name="Peeters S.H."/>
            <person name="Heuer A."/>
            <person name="Rast P."/>
            <person name="Oberbeckmann S."/>
            <person name="Bunk B."/>
            <person name="Jeske O."/>
            <person name="Meyerdierks A."/>
            <person name="Storesund J.E."/>
            <person name="Kallscheuer N."/>
            <person name="Luecker S."/>
            <person name="Lage O.M."/>
            <person name="Pohl T."/>
            <person name="Merkel B.J."/>
            <person name="Hornburger P."/>
            <person name="Mueller R.-W."/>
            <person name="Bruemmer F."/>
            <person name="Labrenz M."/>
            <person name="Spormann A.M."/>
            <person name="Op den Camp H."/>
            <person name="Overmann J."/>
            <person name="Amann R."/>
            <person name="Jetten M.S.M."/>
            <person name="Mascher T."/>
            <person name="Medema M.H."/>
            <person name="Devos D.P."/>
            <person name="Kaster A.-K."/>
            <person name="Ovreas L."/>
            <person name="Rohde M."/>
            <person name="Galperin M.Y."/>
            <person name="Jogler C."/>
        </authorList>
    </citation>
    <scope>NUCLEOTIDE SEQUENCE [LARGE SCALE GENOMIC DNA]</scope>
    <source>
        <strain evidence="4 5">TBK1r</strain>
    </source>
</reference>
<evidence type="ECO:0000259" key="3">
    <source>
        <dbReference type="Pfam" id="PF09968"/>
    </source>
</evidence>
<organism evidence="4 5">
    <name type="scientific">Stieleria magnilauensis</name>
    <dbReference type="NCBI Taxonomy" id="2527963"/>
    <lineage>
        <taxon>Bacteria</taxon>
        <taxon>Pseudomonadati</taxon>
        <taxon>Planctomycetota</taxon>
        <taxon>Planctomycetia</taxon>
        <taxon>Pirellulales</taxon>
        <taxon>Pirellulaceae</taxon>
        <taxon>Stieleria</taxon>
    </lineage>
</organism>
<keyword evidence="5" id="KW-1185">Reference proteome</keyword>
<gene>
    <name evidence="4" type="ORF">TBK1r_12710</name>
</gene>
<proteinExistence type="predicted"/>
<keyword evidence="2" id="KW-0732">Signal</keyword>
<dbReference type="Proteomes" id="UP000318081">
    <property type="component" value="Chromosome"/>
</dbReference>
<feature type="compositionally biased region" description="Gly residues" evidence="1">
    <location>
        <begin position="243"/>
        <end position="276"/>
    </location>
</feature>
<dbReference type="InterPro" id="IPR019243">
    <property type="entry name" value="DUF2202"/>
</dbReference>
<feature type="compositionally biased region" description="Gly residues" evidence="1">
    <location>
        <begin position="34"/>
        <end position="48"/>
    </location>
</feature>
<evidence type="ECO:0000313" key="5">
    <source>
        <dbReference type="Proteomes" id="UP000318081"/>
    </source>
</evidence>
<evidence type="ECO:0000313" key="4">
    <source>
        <dbReference type="EMBL" id="QDV82342.1"/>
    </source>
</evidence>